<proteinExistence type="predicted"/>
<reference evidence="2 4" key="1">
    <citation type="submission" date="2020-12" db="EMBL/GenBank/DDBJ databases">
        <title>strain FJAT-54423T represents a novel species of the genus Brevibacillus.</title>
        <authorList>
            <person name="Tang R."/>
        </authorList>
    </citation>
    <scope>NUCLEOTIDE SEQUENCE [LARGE SCALE GENOMIC DNA]</scope>
    <source>
        <strain evidence="2 4">FJAT-54423</strain>
    </source>
</reference>
<organism evidence="2 4">
    <name type="scientific">Brevibacillus composti</name>
    <dbReference type="NCBI Taxonomy" id="2796470"/>
    <lineage>
        <taxon>Bacteria</taxon>
        <taxon>Bacillati</taxon>
        <taxon>Bacillota</taxon>
        <taxon>Bacilli</taxon>
        <taxon>Bacillales</taxon>
        <taxon>Paenibacillaceae</taxon>
        <taxon>Brevibacillus</taxon>
    </lineage>
</organism>
<evidence type="ECO:0000256" key="1">
    <source>
        <dbReference type="SAM" id="Phobius"/>
    </source>
</evidence>
<dbReference type="KEGG" id="bcop:JD108_19135"/>
<sequence length="96" mass="10766">MMLLTAVTFILLLVSHLFVYLTIQKKSTAKLLSFFAVYLVLASPLVYILVNARQNEFAGADIELGIGFLFTWAAIIVLCAVGFFRVVKKHMKPDEI</sequence>
<keyword evidence="1" id="KW-1133">Transmembrane helix</keyword>
<accession>A0A7T5JN96</accession>
<keyword evidence="1" id="KW-0472">Membrane</keyword>
<dbReference type="Proteomes" id="UP000677234">
    <property type="component" value="Chromosome"/>
</dbReference>
<keyword evidence="1" id="KW-0812">Transmembrane</keyword>
<evidence type="ECO:0000313" key="4">
    <source>
        <dbReference type="Proteomes" id="UP000595847"/>
    </source>
</evidence>
<dbReference type="EMBL" id="CP073708">
    <property type="protein sequence ID" value="QUO41033.1"/>
    <property type="molecule type" value="Genomic_DNA"/>
</dbReference>
<evidence type="ECO:0000313" key="3">
    <source>
        <dbReference type="EMBL" id="QUO41033.1"/>
    </source>
</evidence>
<name>A0A7T5JN96_9BACL</name>
<dbReference type="EMBL" id="CP066308">
    <property type="protein sequence ID" value="QQE73949.1"/>
    <property type="molecule type" value="Genomic_DNA"/>
</dbReference>
<dbReference type="AlphaFoldDB" id="A0A7T5JN96"/>
<feature type="transmembrane region" description="Helical" evidence="1">
    <location>
        <begin position="31"/>
        <end position="50"/>
    </location>
</feature>
<feature type="transmembrane region" description="Helical" evidence="1">
    <location>
        <begin position="62"/>
        <end position="84"/>
    </location>
</feature>
<protein>
    <submittedName>
        <fullName evidence="2">Uncharacterized protein</fullName>
    </submittedName>
</protein>
<gene>
    <name evidence="2" type="ORF">JD108_19135</name>
    <name evidence="3" type="ORF">KDJ56_19070</name>
</gene>
<dbReference type="Proteomes" id="UP000595847">
    <property type="component" value="Chromosome"/>
</dbReference>
<keyword evidence="5" id="KW-1185">Reference proteome</keyword>
<reference evidence="3" key="2">
    <citation type="submission" date="2021-04" db="EMBL/GenBank/DDBJ databases">
        <title>Brevibacillus composti FJAT-54423, complete genome.</title>
        <authorList>
            <person name="Tang R."/>
        </authorList>
    </citation>
    <scope>NUCLEOTIDE SEQUENCE</scope>
    <source>
        <strain evidence="3">FJAT-54424</strain>
    </source>
</reference>
<evidence type="ECO:0000313" key="2">
    <source>
        <dbReference type="EMBL" id="QQE73949.1"/>
    </source>
</evidence>
<dbReference type="RefSeq" id="WP_198827545.1">
    <property type="nucleotide sequence ID" value="NZ_CP066308.1"/>
</dbReference>
<evidence type="ECO:0000313" key="5">
    <source>
        <dbReference type="Proteomes" id="UP000677234"/>
    </source>
</evidence>